<dbReference type="Pfam" id="PF13976">
    <property type="entry name" value="gag_pre-integrs"/>
    <property type="match status" value="1"/>
</dbReference>
<dbReference type="EMBL" id="BSYR01000035">
    <property type="protein sequence ID" value="GMJ01306.1"/>
    <property type="molecule type" value="Genomic_DNA"/>
</dbReference>
<proteinExistence type="predicted"/>
<dbReference type="GO" id="GO:0008233">
    <property type="term" value="F:peptidase activity"/>
    <property type="evidence" value="ECO:0007669"/>
    <property type="project" value="UniProtKB-KW"/>
</dbReference>
<sequence length="446" mass="50731">MHEGQDLAQHVNIFNQIITDLTQLDVKIEDEDKTMILLCSLPSSYEHMVTTLTYKKETIKVEEITAALLAHNQRRQNTGESSHVDGLYVKGNHDRGRKLENESSERWNSRSKSRGKKTFRCYKCKESGHMREWFSTYMSVNSGFVYLGDDRCCNIASAGEVRIKIYDSTIRTLCDVRHISDFKKNLFLGTLHKNGLIPKADEDREIIRIVKGALTVMKGKITVGNIYKLLRSAVVCGTHSVESDDDNTKLWHMRLGHLSERGMVELHKINLLHDVKSCKLDFCEFCVLETFFSVKDATKNGVAERMNISLAERARCLRLNAGLPNNFWIEAVSMACYLINRSPQASLGGKVVEEQGYDEKVLDMFGMSKEKPVNTPLENHFNLFTKQCPKIDKKIEEMAKVPYASAIGCLMYVMVHTADNPADMLTKPVTADKFKHCLDLLNVYKS</sequence>
<dbReference type="AlphaFoldDB" id="A0A9W7ITI3"/>
<dbReference type="GO" id="GO:0003676">
    <property type="term" value="F:nucleic acid binding"/>
    <property type="evidence" value="ECO:0007669"/>
    <property type="project" value="InterPro"/>
</dbReference>
<comment type="caution">
    <text evidence="5">The sequence shown here is derived from an EMBL/GenBank/DDBJ whole genome shotgun (WGS) entry which is preliminary data.</text>
</comment>
<dbReference type="Pfam" id="PF22936">
    <property type="entry name" value="Pol_BBD"/>
    <property type="match status" value="1"/>
</dbReference>
<feature type="compositionally biased region" description="Basic and acidic residues" evidence="2">
    <location>
        <begin position="91"/>
        <end position="108"/>
    </location>
</feature>
<dbReference type="Gene3D" id="3.30.420.10">
    <property type="entry name" value="Ribonuclease H-like superfamily/Ribonuclease H"/>
    <property type="match status" value="1"/>
</dbReference>
<dbReference type="InterPro" id="IPR012337">
    <property type="entry name" value="RNaseH-like_sf"/>
</dbReference>
<evidence type="ECO:0000313" key="5">
    <source>
        <dbReference type="EMBL" id="GMJ01306.1"/>
    </source>
</evidence>
<feature type="region of interest" description="Disordered" evidence="2">
    <location>
        <begin position="75"/>
        <end position="111"/>
    </location>
</feature>
<feature type="domain" description="GAG-pre-integrase" evidence="3">
    <location>
        <begin position="226"/>
        <end position="288"/>
    </location>
</feature>
<organism evidence="5 6">
    <name type="scientific">Hibiscus trionum</name>
    <name type="common">Flower of an hour</name>
    <dbReference type="NCBI Taxonomy" id="183268"/>
    <lineage>
        <taxon>Eukaryota</taxon>
        <taxon>Viridiplantae</taxon>
        <taxon>Streptophyta</taxon>
        <taxon>Embryophyta</taxon>
        <taxon>Tracheophyta</taxon>
        <taxon>Spermatophyta</taxon>
        <taxon>Magnoliopsida</taxon>
        <taxon>eudicotyledons</taxon>
        <taxon>Gunneridae</taxon>
        <taxon>Pentapetalae</taxon>
        <taxon>rosids</taxon>
        <taxon>malvids</taxon>
        <taxon>Malvales</taxon>
        <taxon>Malvaceae</taxon>
        <taxon>Malvoideae</taxon>
        <taxon>Hibiscus</taxon>
    </lineage>
</organism>
<protein>
    <recommendedName>
        <fullName evidence="7">GAG-pre-integrase domain-containing protein</fullName>
    </recommendedName>
</protein>
<evidence type="ECO:0000259" key="3">
    <source>
        <dbReference type="Pfam" id="PF13976"/>
    </source>
</evidence>
<dbReference type="InterPro" id="IPR036397">
    <property type="entry name" value="RNaseH_sf"/>
</dbReference>
<dbReference type="PANTHER" id="PTHR42648:SF28">
    <property type="entry name" value="TRANSPOSON-ENCODED PROTEIN WITH RIBONUCLEASE H-LIKE AND RETROVIRUS ZINC FINGER-LIKE DOMAINS"/>
    <property type="match status" value="1"/>
</dbReference>
<evidence type="ECO:0000256" key="2">
    <source>
        <dbReference type="SAM" id="MobiDB-lite"/>
    </source>
</evidence>
<evidence type="ECO:0000313" key="6">
    <source>
        <dbReference type="Proteomes" id="UP001165190"/>
    </source>
</evidence>
<dbReference type="GO" id="GO:0006508">
    <property type="term" value="P:proteolysis"/>
    <property type="evidence" value="ECO:0007669"/>
    <property type="project" value="UniProtKB-KW"/>
</dbReference>
<feature type="domain" description="Retrovirus-related Pol polyprotein from transposon TNT 1-94-like beta-barrel" evidence="4">
    <location>
        <begin position="130"/>
        <end position="195"/>
    </location>
</feature>
<gene>
    <name evidence="5" type="ORF">HRI_003799800</name>
</gene>
<dbReference type="OrthoDB" id="995288at2759"/>
<reference evidence="5" key="1">
    <citation type="submission" date="2023-05" db="EMBL/GenBank/DDBJ databases">
        <title>Genome and transcriptome analyses reveal genes involved in the formation of fine ridges on petal epidermal cells in Hibiscus trionum.</title>
        <authorList>
            <person name="Koshimizu S."/>
            <person name="Masuda S."/>
            <person name="Ishii T."/>
            <person name="Shirasu K."/>
            <person name="Hoshino A."/>
            <person name="Arita M."/>
        </authorList>
    </citation>
    <scope>NUCLEOTIDE SEQUENCE</scope>
    <source>
        <strain evidence="5">Hamamatsu line</strain>
    </source>
</reference>
<dbReference type="PANTHER" id="PTHR42648">
    <property type="entry name" value="TRANSPOSASE, PUTATIVE-RELATED"/>
    <property type="match status" value="1"/>
</dbReference>
<keyword evidence="6" id="KW-1185">Reference proteome</keyword>
<evidence type="ECO:0008006" key="7">
    <source>
        <dbReference type="Google" id="ProtNLM"/>
    </source>
</evidence>
<dbReference type="InterPro" id="IPR025724">
    <property type="entry name" value="GAG-pre-integrase_dom"/>
</dbReference>
<dbReference type="InterPro" id="IPR054722">
    <property type="entry name" value="PolX-like_BBD"/>
</dbReference>
<accession>A0A9W7ITI3</accession>
<dbReference type="Proteomes" id="UP001165190">
    <property type="component" value="Unassembled WGS sequence"/>
</dbReference>
<dbReference type="Pfam" id="PF14223">
    <property type="entry name" value="Retrotran_gag_2"/>
    <property type="match status" value="1"/>
</dbReference>
<dbReference type="SUPFAM" id="SSF53098">
    <property type="entry name" value="Ribonuclease H-like"/>
    <property type="match status" value="1"/>
</dbReference>
<keyword evidence="1" id="KW-0378">Hydrolase</keyword>
<keyword evidence="1" id="KW-0645">Protease</keyword>
<evidence type="ECO:0000259" key="4">
    <source>
        <dbReference type="Pfam" id="PF22936"/>
    </source>
</evidence>
<dbReference type="InterPro" id="IPR039537">
    <property type="entry name" value="Retrotran_Ty1/copia-like"/>
</dbReference>
<name>A0A9W7ITI3_HIBTR</name>
<evidence type="ECO:0000256" key="1">
    <source>
        <dbReference type="ARBA" id="ARBA00022670"/>
    </source>
</evidence>